<accession>A0A5M6D0C4</accession>
<dbReference type="InterPro" id="IPR058569">
    <property type="entry name" value="DUF6079_2nd"/>
</dbReference>
<dbReference type="RefSeq" id="WP_150079789.1">
    <property type="nucleotide sequence ID" value="NZ_VWOX01000029.1"/>
</dbReference>
<keyword evidence="8" id="KW-1185">Reference proteome</keyword>
<evidence type="ECO:0000313" key="7">
    <source>
        <dbReference type="EMBL" id="KAA5538595.1"/>
    </source>
</evidence>
<organism evidence="7 8">
    <name type="scientific">Roseiconus nitratireducens</name>
    <dbReference type="NCBI Taxonomy" id="2605748"/>
    <lineage>
        <taxon>Bacteria</taxon>
        <taxon>Pseudomonadati</taxon>
        <taxon>Planctomycetota</taxon>
        <taxon>Planctomycetia</taxon>
        <taxon>Pirellulales</taxon>
        <taxon>Pirellulaceae</taxon>
        <taxon>Roseiconus</taxon>
    </lineage>
</organism>
<evidence type="ECO:0000259" key="4">
    <source>
        <dbReference type="Pfam" id="PF26385"/>
    </source>
</evidence>
<evidence type="ECO:0000259" key="3">
    <source>
        <dbReference type="Pfam" id="PF26384"/>
    </source>
</evidence>
<feature type="domain" description="DUF6079" evidence="3">
    <location>
        <begin position="475"/>
        <end position="676"/>
    </location>
</feature>
<dbReference type="AlphaFoldDB" id="A0A5M6D0C4"/>
<feature type="domain" description="DUF6079" evidence="5">
    <location>
        <begin position="826"/>
        <end position="1020"/>
    </location>
</feature>
<dbReference type="InterPro" id="IPR058572">
    <property type="entry name" value="DUF6079_4th"/>
</dbReference>
<protein>
    <submittedName>
        <fullName evidence="7">ATP-binding protein</fullName>
    </submittedName>
</protein>
<feature type="domain" description="DUF6079" evidence="4">
    <location>
        <begin position="692"/>
        <end position="821"/>
    </location>
</feature>
<name>A0A5M6D0C4_9BACT</name>
<dbReference type="EMBL" id="VWOX01000029">
    <property type="protein sequence ID" value="KAA5538595.1"/>
    <property type="molecule type" value="Genomic_DNA"/>
</dbReference>
<dbReference type="Pfam" id="PF26384">
    <property type="entry name" value="DUF6079_3rd"/>
    <property type="match status" value="1"/>
</dbReference>
<dbReference type="Proteomes" id="UP000324479">
    <property type="component" value="Unassembled WGS sequence"/>
</dbReference>
<dbReference type="InterPro" id="IPR045725">
    <property type="entry name" value="DUF6079_N"/>
</dbReference>
<evidence type="ECO:0000313" key="8">
    <source>
        <dbReference type="Proteomes" id="UP000324479"/>
    </source>
</evidence>
<evidence type="ECO:0000259" key="1">
    <source>
        <dbReference type="Pfam" id="PF19557"/>
    </source>
</evidence>
<sequence length="1243" mass="140487">MKYSDLVKFEPIESVIQLEQADSPDAVKQLVQTFVISDRMAEQLCELVIPNLQFETPADNKGILIVGNYGTGKSHLLSLISGLAEHADMTKSVRGMEVAKSSAAISGKFKVVRLELPATKKSLRNIICGRLEDFMADEGLSFSFPSDEEVDSNKDDLSQMMAEFAGKYPDHGLLLVVDELLDYLRSRKQHDLILDLGFLREIGEVCKLNRFRFIAGLQESLFDNPKFQFVAESLRRVKDRFEQLRIVRQDVAFVVSERLLTKSDEQKAKIREHLQKFTPLYGGMAERLEEFVTLFPVHPTYLEVFEAISIAEKREVLKTLSTEIKRCLDQDVPKDEPGLISYDSYWEFLQGNAVLRSVPEIREVIDVSKVVENRIQQAYTRKALQPMAERIVHGLSILRMTTDDIRAKIGPTAEELQNGLCLYAPIPEKTSDFLRTTVESCLKEIMKTVSGQFITHNTENDQYYLDLQKTIDHDAKIQDKADTLSDSHLDQYYFDALTRVLELTDLPPYVRGYQIWEHEIEWRDHKITRRGYLFFGAPNERSTAQPPRDFYLYFLQPFEPPHFEDQKLADEVFFKLTHRDKAFEDTLRLYAGAREMAASASSGTKKVYEDKADGFLKTLVAWLRTNMLTSYEVIHQGVPKKMVEWLKGHRTGNAAVRDLLELTGSVCLATSFDDRYPEYPTFTVKLYASNLKQPTEDVLRWLAGGVKNNLATAVLDGLELLDGDKLKPHSSRYAKVVLEKLEGKPPGQVVNRKELITVKNDVERECKYQLEPEFLLIVLAALAQNGNITLSVAGKKLDAANIGEATKMTLDQLVSFKHIEKPKGLPLAELVALFELLGLAEGLIRNENTHDEAVKQLRSKSNDLTEKVVTVAQYVQTGLPCWGSELIPSEDRENYRQKLGELKSFLEGLQAFNTPGKLKNFTKSILEIQAHSTTLDIIKQIEGLNGLVQELTPLTGYLGTAAAVLPPQDPWRTQMETMRSEWRAKLMDPTARNAADFRQKINRALQKVKEDFKSAYFALHKKARLGANEDGKKKELLKDERLERLKKLAQGVSLLPHSSLTELQTRLAKVQTCFTLVKDDLDSSPTCPHCSFRPQEENLGTSGAAVLDQIDEQLDSMQESWTKTLIENLDDPTAKKSISLLPDEQKSAVNAFLKSKTLPEKITNELVQGIQQALSGLVAISIKPTELVDALSEGGGPCTIEQIEARFNTFIQKITKGKEPSKLRLVVEPDEYWGMIRESGDEA</sequence>
<dbReference type="Pfam" id="PF26385">
    <property type="entry name" value="DUF6079_4th"/>
    <property type="match status" value="1"/>
</dbReference>
<dbReference type="Pfam" id="PF26388">
    <property type="entry name" value="DUF6079_6th"/>
    <property type="match status" value="1"/>
</dbReference>
<feature type="domain" description="DUF6079" evidence="1">
    <location>
        <begin position="21"/>
        <end position="248"/>
    </location>
</feature>
<dbReference type="InterPro" id="IPR058571">
    <property type="entry name" value="DUF6079_3rd"/>
</dbReference>
<dbReference type="Pfam" id="PF26383">
    <property type="entry name" value="DUF6079_2nd"/>
    <property type="match status" value="1"/>
</dbReference>
<keyword evidence="7" id="KW-0067">ATP-binding</keyword>
<dbReference type="Pfam" id="PF26387">
    <property type="entry name" value="DUF6079_5th"/>
    <property type="match status" value="1"/>
</dbReference>
<dbReference type="GO" id="GO:0005524">
    <property type="term" value="F:ATP binding"/>
    <property type="evidence" value="ECO:0007669"/>
    <property type="project" value="UniProtKB-KW"/>
</dbReference>
<feature type="domain" description="DUF6079" evidence="2">
    <location>
        <begin position="264"/>
        <end position="471"/>
    </location>
</feature>
<reference evidence="7 8" key="1">
    <citation type="submission" date="2019-08" db="EMBL/GenBank/DDBJ databases">
        <authorList>
            <person name="Dhanesh K."/>
            <person name="Kumar G."/>
            <person name="Sasikala C."/>
            <person name="Venkata Ramana C."/>
        </authorList>
    </citation>
    <scope>NUCLEOTIDE SEQUENCE [LARGE SCALE GENOMIC DNA]</scope>
    <source>
        <strain evidence="7 8">JC645</strain>
    </source>
</reference>
<evidence type="ECO:0000259" key="6">
    <source>
        <dbReference type="Pfam" id="PF26388"/>
    </source>
</evidence>
<evidence type="ECO:0000259" key="5">
    <source>
        <dbReference type="Pfam" id="PF26387"/>
    </source>
</evidence>
<dbReference type="Pfam" id="PF19557">
    <property type="entry name" value="DUF6079_1st"/>
    <property type="match status" value="1"/>
</dbReference>
<dbReference type="InterPro" id="IPR058574">
    <property type="entry name" value="DUF6079_6th"/>
</dbReference>
<keyword evidence="7" id="KW-0547">Nucleotide-binding</keyword>
<evidence type="ECO:0000259" key="2">
    <source>
        <dbReference type="Pfam" id="PF26383"/>
    </source>
</evidence>
<feature type="domain" description="DUF6079" evidence="6">
    <location>
        <begin position="1028"/>
        <end position="1119"/>
    </location>
</feature>
<comment type="caution">
    <text evidence="7">The sequence shown here is derived from an EMBL/GenBank/DDBJ whole genome shotgun (WGS) entry which is preliminary data.</text>
</comment>
<gene>
    <name evidence="7" type="ORF">FYK55_27295</name>
</gene>
<proteinExistence type="predicted"/>
<dbReference type="InterPro" id="IPR058573">
    <property type="entry name" value="DUF6079_5th"/>
</dbReference>